<evidence type="ECO:0000313" key="7">
    <source>
        <dbReference type="EMBL" id="SQD76581.1"/>
    </source>
</evidence>
<keyword evidence="3 7" id="KW-0067">ATP-binding</keyword>
<name>A0A330LKP6_9GAMM</name>
<dbReference type="CDD" id="cd03214">
    <property type="entry name" value="ABC_Iron-Siderophores_B12_Hemin"/>
    <property type="match status" value="1"/>
</dbReference>
<evidence type="ECO:0000313" key="8">
    <source>
        <dbReference type="Proteomes" id="UP000250163"/>
    </source>
</evidence>
<sequence>MHISMDKNTMNKPAILTLVDVNYQQRLFDINISIDDGGCLFLLGPNGSGKSTLLALLAGHTQACDGEYRLAERSVTDYPIAELALQRAWLPQASPPPFAIPVYQFIALGLHPLGISLEDEQACQVINQLLSRLDIAKLVERNCDQLSGGEWQRVLIARTLVQVSPILNPQSILCLLDEPLTGLDLKHQIEVLQILTELSESGITVIASIHDLNLALNHASEVLLLKAGRVVGQGDAAQVLTVDTIKQVYDVDTELLAVNGRQFIVSAALPVSV</sequence>
<dbReference type="InterPro" id="IPR017871">
    <property type="entry name" value="ABC_transporter-like_CS"/>
</dbReference>
<keyword evidence="1" id="KW-0813">Transport</keyword>
<dbReference type="InterPro" id="IPR003439">
    <property type="entry name" value="ABC_transporter-like_ATP-bd"/>
</dbReference>
<keyword evidence="8" id="KW-1185">Reference proteome</keyword>
<gene>
    <name evidence="7" type="ORF">MORIYA_0103</name>
</gene>
<feature type="domain" description="ABC transporter" evidence="6">
    <location>
        <begin position="10"/>
        <end position="252"/>
    </location>
</feature>
<dbReference type="SMART" id="SM00382">
    <property type="entry name" value="AAA"/>
    <property type="match status" value="1"/>
</dbReference>
<evidence type="ECO:0000256" key="3">
    <source>
        <dbReference type="ARBA" id="ARBA00022840"/>
    </source>
</evidence>
<dbReference type="InterPro" id="IPR027417">
    <property type="entry name" value="P-loop_NTPase"/>
</dbReference>
<organism evidence="7 8">
    <name type="scientific">Moritella yayanosii</name>
    <dbReference type="NCBI Taxonomy" id="69539"/>
    <lineage>
        <taxon>Bacteria</taxon>
        <taxon>Pseudomonadati</taxon>
        <taxon>Pseudomonadota</taxon>
        <taxon>Gammaproteobacteria</taxon>
        <taxon>Alteromonadales</taxon>
        <taxon>Moritellaceae</taxon>
        <taxon>Moritella</taxon>
    </lineage>
</organism>
<dbReference type="PANTHER" id="PTHR42794">
    <property type="entry name" value="HEMIN IMPORT ATP-BINDING PROTEIN HMUV"/>
    <property type="match status" value="1"/>
</dbReference>
<evidence type="ECO:0000256" key="4">
    <source>
        <dbReference type="ARBA" id="ARBA00022967"/>
    </source>
</evidence>
<dbReference type="PANTHER" id="PTHR42794:SF1">
    <property type="entry name" value="HEMIN IMPORT ATP-BINDING PROTEIN HMUV"/>
    <property type="match status" value="1"/>
</dbReference>
<dbReference type="AlphaFoldDB" id="A0A330LKP6"/>
<dbReference type="GO" id="GO:0005524">
    <property type="term" value="F:ATP binding"/>
    <property type="evidence" value="ECO:0007669"/>
    <property type="project" value="UniProtKB-KW"/>
</dbReference>
<dbReference type="Proteomes" id="UP000250163">
    <property type="component" value="Chromosome MORIYA"/>
</dbReference>
<dbReference type="GO" id="GO:0016887">
    <property type="term" value="F:ATP hydrolysis activity"/>
    <property type="evidence" value="ECO:0007669"/>
    <property type="project" value="InterPro"/>
</dbReference>
<dbReference type="PROSITE" id="PS00211">
    <property type="entry name" value="ABC_TRANSPORTER_1"/>
    <property type="match status" value="1"/>
</dbReference>
<dbReference type="Pfam" id="PF00005">
    <property type="entry name" value="ABC_tran"/>
    <property type="match status" value="1"/>
</dbReference>
<evidence type="ECO:0000256" key="5">
    <source>
        <dbReference type="ARBA" id="ARBA00037066"/>
    </source>
</evidence>
<dbReference type="EC" id="3.6.3.33" evidence="7"/>
<accession>A0A330LKP6</accession>
<dbReference type="KEGG" id="mya:MORIYA_0103"/>
<keyword evidence="4" id="KW-1278">Translocase</keyword>
<comment type="function">
    <text evidence="5">Part of the ABC transporter complex HmuTUV involved in hemin import. Responsible for energy coupling to the transport system.</text>
</comment>
<protein>
    <submittedName>
        <fullName evidence="7">Putative vitamin B12 transporter subunit: ATP-binding component of ABC superfamily btuD</fullName>
        <ecNumber evidence="7">3.6.3.33</ecNumber>
    </submittedName>
</protein>
<dbReference type="PROSITE" id="PS50893">
    <property type="entry name" value="ABC_TRANSPORTER_2"/>
    <property type="match status" value="1"/>
</dbReference>
<dbReference type="InterPro" id="IPR003593">
    <property type="entry name" value="AAA+_ATPase"/>
</dbReference>
<keyword evidence="2" id="KW-0547">Nucleotide-binding</keyword>
<dbReference type="SUPFAM" id="SSF52540">
    <property type="entry name" value="P-loop containing nucleoside triphosphate hydrolases"/>
    <property type="match status" value="1"/>
</dbReference>
<evidence type="ECO:0000256" key="1">
    <source>
        <dbReference type="ARBA" id="ARBA00022448"/>
    </source>
</evidence>
<dbReference type="EMBL" id="LS483250">
    <property type="protein sequence ID" value="SQD76581.1"/>
    <property type="molecule type" value="Genomic_DNA"/>
</dbReference>
<evidence type="ECO:0000259" key="6">
    <source>
        <dbReference type="PROSITE" id="PS50893"/>
    </source>
</evidence>
<evidence type="ECO:0000256" key="2">
    <source>
        <dbReference type="ARBA" id="ARBA00022741"/>
    </source>
</evidence>
<reference evidence="8" key="1">
    <citation type="submission" date="2018-05" db="EMBL/GenBank/DDBJ databases">
        <authorList>
            <person name="Cea G.-C."/>
            <person name="William W."/>
        </authorList>
    </citation>
    <scope>NUCLEOTIDE SEQUENCE [LARGE SCALE GENOMIC DNA]</scope>
    <source>
        <strain evidence="8">DB21MT 5</strain>
    </source>
</reference>
<proteinExistence type="predicted"/>
<keyword evidence="7" id="KW-0378">Hydrolase</keyword>
<dbReference type="Gene3D" id="3.40.50.300">
    <property type="entry name" value="P-loop containing nucleotide triphosphate hydrolases"/>
    <property type="match status" value="1"/>
</dbReference>